<comment type="subcellular location">
    <subcellularLocation>
        <location evidence="2 12">Cytoplasm</location>
    </subcellularLocation>
</comment>
<dbReference type="GO" id="GO:0141101">
    <property type="term" value="F:tRNA(Ser) (uridine(44)-2'-O-)-methyltransferase activity"/>
    <property type="evidence" value="ECO:0007669"/>
    <property type="project" value="UniProtKB-EC"/>
</dbReference>
<dbReference type="STRING" id="331657.A0A4U0WZ21"/>
<sequence length="574" mass="63875">MERDTAGSAFVATDLSSNPPVFQLPDDIWISMLSTPCAFGPELFSVVMINLIKNPNIMSSHLFRADICYDSLNDTSVSQEYESKHFSNFTKHLKVEYRPLRIKVPGYTWQRTFVRQMVPRNPQLDRALLQTCHFYHSEEPGTENNVVIYLPHVGTADEVPWYHPAVRALAFVHTWQMSEACRSDPAPRGTLSIHLVLFDGTEMEPRLQRTTLNLLRITHKHGQGQLAGYTKRVNHDLIVPQATFQNTYSRLKTKYAKALIGEWVEQTDPEKHVFEDLGIAAFLIELWADMYSFASPTADGEESERGGGPTPVFPGFVDIGCGNGVLVHVLLQEGYSGWGFDARRRKTWGTFPANVQDRLKEMVLVPRILQDDTADVVLAAPTSPAFHDGAFRRGTFIISNHADELTLWTPLLAHLSDSPFIVIPCCSHDLAGARFRAPAPSSQTSGAGSSPNPDSDSADKNTDAKGDLKRPAVKQPSAYASLCAYVSTLTESVGYIPEREMLRIPSTRNMAIIGRKVRDLDLKTTDGSAISAEQKMQKVKDVLEREARLGLGVVGRKWVDRASKIAGKQSDGHW</sequence>
<evidence type="ECO:0000256" key="10">
    <source>
        <dbReference type="ARBA" id="ARBA00022694"/>
    </source>
</evidence>
<dbReference type="InterPro" id="IPR011671">
    <property type="entry name" value="tRNA_uracil_MeTrfase"/>
</dbReference>
<evidence type="ECO:0000256" key="12">
    <source>
        <dbReference type="RuleBase" id="RU368004"/>
    </source>
</evidence>
<gene>
    <name evidence="14" type="ORF">B0A49_11284</name>
</gene>
<keyword evidence="6 12" id="KW-0963">Cytoplasm</keyword>
<evidence type="ECO:0000256" key="4">
    <source>
        <dbReference type="ARBA" id="ARBA00012795"/>
    </source>
</evidence>
<evidence type="ECO:0000256" key="8">
    <source>
        <dbReference type="ARBA" id="ARBA00022679"/>
    </source>
</evidence>
<dbReference type="Proteomes" id="UP000308768">
    <property type="component" value="Unassembled WGS sequence"/>
</dbReference>
<evidence type="ECO:0000256" key="3">
    <source>
        <dbReference type="ARBA" id="ARBA00009056"/>
    </source>
</evidence>
<keyword evidence="10 12" id="KW-0819">tRNA processing</keyword>
<dbReference type="Pfam" id="PF07757">
    <property type="entry name" value="AdoMet_MTase"/>
    <property type="match status" value="2"/>
</dbReference>
<evidence type="ECO:0000256" key="6">
    <source>
        <dbReference type="ARBA" id="ARBA00022490"/>
    </source>
</evidence>
<protein>
    <recommendedName>
        <fullName evidence="5 12">tRNA (uracil-O(2)-)-methyltransferase</fullName>
        <ecNumber evidence="4 12">2.1.1.211</ecNumber>
    </recommendedName>
</protein>
<dbReference type="PANTHER" id="PTHR21210">
    <property type="entry name" value="TRNA (URACIL-O(2)-)-METHYLTRANSFERASE-RELATED"/>
    <property type="match status" value="1"/>
</dbReference>
<evidence type="ECO:0000313" key="14">
    <source>
        <dbReference type="EMBL" id="TKA68126.1"/>
    </source>
</evidence>
<name>A0A4U0WZ21_9PEZI</name>
<evidence type="ECO:0000256" key="9">
    <source>
        <dbReference type="ARBA" id="ARBA00022691"/>
    </source>
</evidence>
<comment type="caution">
    <text evidence="14">The sequence shown here is derived from an EMBL/GenBank/DDBJ whole genome shotgun (WGS) entry which is preliminary data.</text>
</comment>
<reference evidence="14 15" key="1">
    <citation type="submission" date="2017-03" db="EMBL/GenBank/DDBJ databases">
        <title>Genomes of endolithic fungi from Antarctica.</title>
        <authorList>
            <person name="Coleine C."/>
            <person name="Masonjones S."/>
            <person name="Stajich J.E."/>
        </authorList>
    </citation>
    <scope>NUCLEOTIDE SEQUENCE [LARGE SCALE GENOMIC DNA]</scope>
    <source>
        <strain evidence="14 15">CCFEE 5187</strain>
    </source>
</reference>
<dbReference type="PANTHER" id="PTHR21210:SF0">
    <property type="entry name" value="TRNA (URACIL-O(2)-)-METHYLTRANSFERASE-RELATED"/>
    <property type="match status" value="1"/>
</dbReference>
<accession>A0A4U0WZ21</accession>
<evidence type="ECO:0000313" key="15">
    <source>
        <dbReference type="Proteomes" id="UP000308768"/>
    </source>
</evidence>
<keyword evidence="8 12" id="KW-0808">Transferase</keyword>
<dbReference type="OrthoDB" id="10047021at2759"/>
<comment type="catalytic activity">
    <reaction evidence="11 12">
        <text>uridine(44) in tRNA(Ser) + S-adenosyl-L-methionine = 2'-O-methyluridine(44) in tRNA(Ser) + S-adenosyl-L-homocysteine + H(+)</text>
        <dbReference type="Rhea" id="RHEA:43100"/>
        <dbReference type="Rhea" id="RHEA-COMP:10339"/>
        <dbReference type="Rhea" id="RHEA-COMP:10340"/>
        <dbReference type="ChEBI" id="CHEBI:15378"/>
        <dbReference type="ChEBI" id="CHEBI:57856"/>
        <dbReference type="ChEBI" id="CHEBI:59789"/>
        <dbReference type="ChEBI" id="CHEBI:65315"/>
        <dbReference type="ChEBI" id="CHEBI:74478"/>
        <dbReference type="EC" id="2.1.1.211"/>
    </reaction>
</comment>
<evidence type="ECO:0000256" key="1">
    <source>
        <dbReference type="ARBA" id="ARBA00002778"/>
    </source>
</evidence>
<dbReference type="GO" id="GO:0030488">
    <property type="term" value="P:tRNA methylation"/>
    <property type="evidence" value="ECO:0007669"/>
    <property type="project" value="UniProtKB-UniRule"/>
</dbReference>
<dbReference type="EMBL" id="NAJN01000845">
    <property type="protein sequence ID" value="TKA68126.1"/>
    <property type="molecule type" value="Genomic_DNA"/>
</dbReference>
<dbReference type="GO" id="GO:0005737">
    <property type="term" value="C:cytoplasm"/>
    <property type="evidence" value="ECO:0007669"/>
    <property type="project" value="UniProtKB-SubCell"/>
</dbReference>
<keyword evidence="7 12" id="KW-0489">Methyltransferase</keyword>
<evidence type="ECO:0000256" key="5">
    <source>
        <dbReference type="ARBA" id="ARBA00017788"/>
    </source>
</evidence>
<keyword evidence="9 12" id="KW-0949">S-adenosyl-L-methionine</keyword>
<evidence type="ECO:0000256" key="7">
    <source>
        <dbReference type="ARBA" id="ARBA00022603"/>
    </source>
</evidence>
<dbReference type="SUPFAM" id="SSF53335">
    <property type="entry name" value="S-adenosyl-L-methionine-dependent methyltransferases"/>
    <property type="match status" value="1"/>
</dbReference>
<feature type="compositionally biased region" description="Basic and acidic residues" evidence="13">
    <location>
        <begin position="457"/>
        <end position="470"/>
    </location>
</feature>
<comment type="function">
    <text evidence="1">Probable adenosyl-L-methionine (AdoMet)-dependent tRNA (uracil-O(2)-)-methyltransferase.</text>
</comment>
<organism evidence="14 15">
    <name type="scientific">Cryomyces minteri</name>
    <dbReference type="NCBI Taxonomy" id="331657"/>
    <lineage>
        <taxon>Eukaryota</taxon>
        <taxon>Fungi</taxon>
        <taxon>Dikarya</taxon>
        <taxon>Ascomycota</taxon>
        <taxon>Pezizomycotina</taxon>
        <taxon>Dothideomycetes</taxon>
        <taxon>Dothideomycetes incertae sedis</taxon>
        <taxon>Cryomyces</taxon>
    </lineage>
</organism>
<comment type="function">
    <text evidence="12">Adenosyl-L-methionine (AdoMet)-dependent tRNA (uracil-O(2)-)-methyltransferase.</text>
</comment>
<dbReference type="AlphaFoldDB" id="A0A4U0WZ21"/>
<evidence type="ECO:0000256" key="11">
    <source>
        <dbReference type="ARBA" id="ARBA00047957"/>
    </source>
</evidence>
<feature type="compositionally biased region" description="Polar residues" evidence="13">
    <location>
        <begin position="440"/>
        <end position="455"/>
    </location>
</feature>
<comment type="similarity">
    <text evidence="3 12">Belongs to the TRM44 family.</text>
</comment>
<feature type="region of interest" description="Disordered" evidence="13">
    <location>
        <begin position="437"/>
        <end position="472"/>
    </location>
</feature>
<evidence type="ECO:0000256" key="2">
    <source>
        <dbReference type="ARBA" id="ARBA00004496"/>
    </source>
</evidence>
<evidence type="ECO:0000256" key="13">
    <source>
        <dbReference type="SAM" id="MobiDB-lite"/>
    </source>
</evidence>
<proteinExistence type="inferred from homology"/>
<dbReference type="EC" id="2.1.1.211" evidence="4 12"/>
<keyword evidence="15" id="KW-1185">Reference proteome</keyword>
<dbReference type="InterPro" id="IPR029063">
    <property type="entry name" value="SAM-dependent_MTases_sf"/>
</dbReference>